<feature type="transmembrane region" description="Helical" evidence="3">
    <location>
        <begin position="12"/>
        <end position="33"/>
    </location>
</feature>
<evidence type="ECO:0000259" key="4">
    <source>
        <dbReference type="PROSITE" id="PS50887"/>
    </source>
</evidence>
<evidence type="ECO:0000256" key="2">
    <source>
        <dbReference type="ARBA" id="ARBA00034247"/>
    </source>
</evidence>
<evidence type="ECO:0000256" key="1">
    <source>
        <dbReference type="ARBA" id="ARBA00012528"/>
    </source>
</evidence>
<dbReference type="InterPro" id="IPR029787">
    <property type="entry name" value="Nucleotide_cyclase"/>
</dbReference>
<dbReference type="GO" id="GO:0052621">
    <property type="term" value="F:diguanylate cyclase activity"/>
    <property type="evidence" value="ECO:0007669"/>
    <property type="project" value="UniProtKB-EC"/>
</dbReference>
<dbReference type="PROSITE" id="PS50887">
    <property type="entry name" value="GGDEF"/>
    <property type="match status" value="1"/>
</dbReference>
<dbReference type="InterPro" id="IPR000160">
    <property type="entry name" value="GGDEF_dom"/>
</dbReference>
<feature type="domain" description="GGDEF" evidence="4">
    <location>
        <begin position="308"/>
        <end position="433"/>
    </location>
</feature>
<evidence type="ECO:0000313" key="6">
    <source>
        <dbReference type="Proteomes" id="UP000234420"/>
    </source>
</evidence>
<dbReference type="RefSeq" id="WP_101766974.1">
    <property type="nucleotide sequence ID" value="NZ_BPPU01000001.1"/>
</dbReference>
<feature type="transmembrane region" description="Helical" evidence="3">
    <location>
        <begin position="250"/>
        <end position="275"/>
    </location>
</feature>
<proteinExistence type="predicted"/>
<dbReference type="Pfam" id="PF00990">
    <property type="entry name" value="GGDEF"/>
    <property type="match status" value="1"/>
</dbReference>
<keyword evidence="3" id="KW-1133">Transmembrane helix</keyword>
<comment type="catalytic activity">
    <reaction evidence="2">
        <text>2 GTP = 3',3'-c-di-GMP + 2 diphosphate</text>
        <dbReference type="Rhea" id="RHEA:24898"/>
        <dbReference type="ChEBI" id="CHEBI:33019"/>
        <dbReference type="ChEBI" id="CHEBI:37565"/>
        <dbReference type="ChEBI" id="CHEBI:58805"/>
        <dbReference type="EC" id="2.7.7.65"/>
    </reaction>
</comment>
<keyword evidence="6" id="KW-1185">Reference proteome</keyword>
<dbReference type="InterPro" id="IPR043128">
    <property type="entry name" value="Rev_trsase/Diguanyl_cyclase"/>
</dbReference>
<keyword evidence="3" id="KW-0812">Transmembrane</keyword>
<dbReference type="PANTHER" id="PTHR45138">
    <property type="entry name" value="REGULATORY COMPONENTS OF SENSORY TRANSDUCTION SYSTEM"/>
    <property type="match status" value="1"/>
</dbReference>
<dbReference type="EC" id="2.7.7.65" evidence="1"/>
<accession>A0A2N4UX15</accession>
<dbReference type="PANTHER" id="PTHR45138:SF9">
    <property type="entry name" value="DIGUANYLATE CYCLASE DGCM-RELATED"/>
    <property type="match status" value="1"/>
</dbReference>
<dbReference type="SMART" id="SM00267">
    <property type="entry name" value="GGDEF"/>
    <property type="match status" value="1"/>
</dbReference>
<keyword evidence="3" id="KW-0472">Membrane</keyword>
<dbReference type="Gene3D" id="3.30.70.270">
    <property type="match status" value="1"/>
</dbReference>
<gene>
    <name evidence="5" type="ORF">CIK00_00500</name>
</gene>
<dbReference type="AlphaFoldDB" id="A0A2N4UX15"/>
<reference evidence="5 6" key="1">
    <citation type="journal article" date="2018" name="Syst. Appl. Microbiol.">
        <title>Photobacterium carnosum sp. nov., isolated from spoiled modified atmosphere packaged poultry meat.</title>
        <authorList>
            <person name="Hilgarth M."/>
            <person name="Fuertes S."/>
            <person name="Ehrmann M."/>
            <person name="Vogel R.F."/>
        </authorList>
    </citation>
    <scope>NUCLEOTIDE SEQUENCE [LARGE SCALE GENOMIC DNA]</scope>
    <source>
        <strain evidence="5 6">TMW 2.2021</strain>
    </source>
</reference>
<organism evidence="5 6">
    <name type="scientific">Photobacterium carnosum</name>
    <dbReference type="NCBI Taxonomy" id="2023717"/>
    <lineage>
        <taxon>Bacteria</taxon>
        <taxon>Pseudomonadati</taxon>
        <taxon>Pseudomonadota</taxon>
        <taxon>Gammaproteobacteria</taxon>
        <taxon>Vibrionales</taxon>
        <taxon>Vibrionaceae</taxon>
        <taxon>Photobacterium</taxon>
    </lineage>
</organism>
<dbReference type="Proteomes" id="UP000234420">
    <property type="component" value="Unassembled WGS sequence"/>
</dbReference>
<dbReference type="CDD" id="cd01949">
    <property type="entry name" value="GGDEF"/>
    <property type="match status" value="1"/>
</dbReference>
<evidence type="ECO:0000313" key="5">
    <source>
        <dbReference type="EMBL" id="PLC59519.1"/>
    </source>
</evidence>
<evidence type="ECO:0000256" key="3">
    <source>
        <dbReference type="SAM" id="Phobius"/>
    </source>
</evidence>
<dbReference type="NCBIfam" id="TIGR00254">
    <property type="entry name" value="GGDEF"/>
    <property type="match status" value="1"/>
</dbReference>
<dbReference type="InterPro" id="IPR050469">
    <property type="entry name" value="Diguanylate_Cyclase"/>
</dbReference>
<dbReference type="EMBL" id="NPIB01000001">
    <property type="protein sequence ID" value="PLC59519.1"/>
    <property type="molecule type" value="Genomic_DNA"/>
</dbReference>
<sequence length="433" mass="50656">MKKKHKDTNKHPILVLKTFVLLLFVFSSLYLIYNIYHLEKFNQRYIARIQDVYSYTRRFGSYYNNTPEEYKAENHYKTNNVSLIVNTASKVKTLSSGIAKLRSQLNRLTNNNIWTIAVFENPADYAHFDPIRPEYLTQFDKYGENSVMHRIVQREGLDNTYQSFYGCNIKLTESYVETGSHTQIRTLYYPIYNNKHLDALVAIDIKNNILTKCLQHYNANYLTVLNSNKKGNIYNIEELLPCSKLNPINIGINLFSILKMVFLPALILSFLSSYFKTCLIKKKYAIQRDHMTNFYRRDYYEKKLLKQHAFNILIIDIDHFKKINDTYGHEMGDDVIRHIAKRINSCIHKKDIPIRWGGEEFIIYFPEMNHQQLHFKAKKICQSIASTPILGLSITVSIGGVSNTNMHFNDAYKAADKALYHSKNNGRNQYTIA</sequence>
<comment type="caution">
    <text evidence="5">The sequence shown here is derived from an EMBL/GenBank/DDBJ whole genome shotgun (WGS) entry which is preliminary data.</text>
</comment>
<name>A0A2N4UX15_9GAMM</name>
<protein>
    <recommendedName>
        <fullName evidence="1">diguanylate cyclase</fullName>
        <ecNumber evidence="1">2.7.7.65</ecNumber>
    </recommendedName>
</protein>
<dbReference type="SUPFAM" id="SSF55073">
    <property type="entry name" value="Nucleotide cyclase"/>
    <property type="match status" value="1"/>
</dbReference>